<name>A0AAU8CRN9_9HYPH</name>
<gene>
    <name evidence="2" type="ORF">ABVK50_03020</name>
</gene>
<sequence>MSTDWVGRGVDPALGDGVVLRQNARKAAPEHLELRRLRGGVIAEDDIFDRRPHLRLTLPEPEAPSPASMKPQPVA</sequence>
<evidence type="ECO:0000313" key="2">
    <source>
        <dbReference type="EMBL" id="XCG49610.1"/>
    </source>
</evidence>
<feature type="region of interest" description="Disordered" evidence="1">
    <location>
        <begin position="53"/>
        <end position="75"/>
    </location>
</feature>
<reference evidence="2" key="1">
    <citation type="submission" date="2024-06" db="EMBL/GenBank/DDBJ databases">
        <title>Mesorhizobium karijinii sp. nov., a symbiont of the iconic Swainsona formosa from arid Australia.</title>
        <authorList>
            <person name="Hill Y.J."/>
            <person name="Watkin E.L.J."/>
            <person name="O'Hara G.W."/>
            <person name="Terpolilli J."/>
            <person name="Tye M.L."/>
            <person name="Kohlmeier M.G."/>
        </authorList>
    </citation>
    <scope>NUCLEOTIDE SEQUENCE</scope>
    <source>
        <strain evidence="2">WSM2240</strain>
    </source>
</reference>
<proteinExistence type="predicted"/>
<evidence type="ECO:0000256" key="1">
    <source>
        <dbReference type="SAM" id="MobiDB-lite"/>
    </source>
</evidence>
<accession>A0AAU8CRN9</accession>
<dbReference type="EMBL" id="CP159253">
    <property type="protein sequence ID" value="XCG49610.1"/>
    <property type="molecule type" value="Genomic_DNA"/>
</dbReference>
<dbReference type="AlphaFoldDB" id="A0AAU8CRN9"/>
<protein>
    <submittedName>
        <fullName evidence="2">Uncharacterized protein</fullName>
    </submittedName>
</protein>
<organism evidence="2">
    <name type="scientific">Mesorhizobium sp. WSM2240</name>
    <dbReference type="NCBI Taxonomy" id="3228851"/>
    <lineage>
        <taxon>Bacteria</taxon>
        <taxon>Pseudomonadati</taxon>
        <taxon>Pseudomonadota</taxon>
        <taxon>Alphaproteobacteria</taxon>
        <taxon>Hyphomicrobiales</taxon>
        <taxon>Phyllobacteriaceae</taxon>
        <taxon>Mesorhizobium</taxon>
    </lineage>
</organism>
<dbReference type="RefSeq" id="WP_353642855.1">
    <property type="nucleotide sequence ID" value="NZ_CP159253.1"/>
</dbReference>